<dbReference type="Proteomes" id="UP000005018">
    <property type="component" value="Chromosome 4"/>
</dbReference>
<gene>
    <name evidence="2" type="ORF">CORT_0D05210</name>
</gene>
<feature type="region of interest" description="Disordered" evidence="1">
    <location>
        <begin position="156"/>
        <end position="190"/>
    </location>
</feature>
<feature type="region of interest" description="Disordered" evidence="1">
    <location>
        <begin position="107"/>
        <end position="133"/>
    </location>
</feature>
<sequence length="313" mass="35589">MVKVITTKSAVQSDPNDDHYTKIVTFTDEEETDVYIPFPLEKTTTSSLQKSQSHQSHQLRQSPLASKELLLQSSPTSVKTTPRSNSTKALHHDALLLEQQFLDSKTNSSNWSMPSSLSTANTFTTPSPSLGATEQEFKNDATMTNLGKEIVKLLQESGLVKKDPPQSSESASTRKRRRDDDEKEDSEYSESRIYNCELEFDITTGDKVDNLDDSNSEDAPVEDPQEVSANRKDFTVTLQLIYVFKSEIDLANIPINIYITKSELIRYLMDRLVLRRNEVATDFYSIQSKIKKLLDLICVRCWINGYELDIRKE</sequence>
<dbReference type="KEGG" id="cot:CORT_0D05210"/>
<feature type="compositionally biased region" description="Low complexity" evidence="1">
    <location>
        <begin position="107"/>
        <end position="118"/>
    </location>
</feature>
<feature type="compositionally biased region" description="Polar residues" evidence="1">
    <location>
        <begin position="119"/>
        <end position="132"/>
    </location>
</feature>
<dbReference type="GeneID" id="14540460"/>
<proteinExistence type="predicted"/>
<name>H8X6B2_CANO9</name>
<dbReference type="EMBL" id="HE681722">
    <property type="protein sequence ID" value="CCG23360.1"/>
    <property type="molecule type" value="Genomic_DNA"/>
</dbReference>
<evidence type="ECO:0000256" key="1">
    <source>
        <dbReference type="SAM" id="MobiDB-lite"/>
    </source>
</evidence>
<reference evidence="2 3" key="1">
    <citation type="journal article" date="2012" name="PLoS ONE">
        <title>Sequence and analysis of the genome of the pathogenic yeast Candida orthopsilosis.</title>
        <authorList>
            <person name="Riccombeni A."/>
            <person name="Vidanes G."/>
            <person name="Proux-Wera E."/>
            <person name="Wolfe K.H."/>
            <person name="Butler G."/>
        </authorList>
    </citation>
    <scope>NUCLEOTIDE SEQUENCE [LARGE SCALE GENOMIC DNA]</scope>
    <source>
        <strain evidence="2 3">Co 90-125</strain>
    </source>
</reference>
<keyword evidence="3" id="KW-1185">Reference proteome</keyword>
<dbReference type="RefSeq" id="XP_003869495.1">
    <property type="nucleotide sequence ID" value="XM_003869446.1"/>
</dbReference>
<dbReference type="OrthoDB" id="4025932at2759"/>
<protein>
    <submittedName>
        <fullName evidence="2">Uncharacterized protein</fullName>
    </submittedName>
</protein>
<evidence type="ECO:0000313" key="2">
    <source>
        <dbReference type="EMBL" id="CCG23360.1"/>
    </source>
</evidence>
<organism evidence="2 3">
    <name type="scientific">Candida orthopsilosis (strain 90-125)</name>
    <name type="common">Yeast</name>
    <dbReference type="NCBI Taxonomy" id="1136231"/>
    <lineage>
        <taxon>Eukaryota</taxon>
        <taxon>Fungi</taxon>
        <taxon>Dikarya</taxon>
        <taxon>Ascomycota</taxon>
        <taxon>Saccharomycotina</taxon>
        <taxon>Pichiomycetes</taxon>
        <taxon>Debaryomycetaceae</taxon>
        <taxon>Candida/Lodderomyces clade</taxon>
        <taxon>Candida</taxon>
    </lineage>
</organism>
<feature type="region of interest" description="Disordered" evidence="1">
    <location>
        <begin position="206"/>
        <end position="228"/>
    </location>
</feature>
<accession>H8X6B2</accession>
<evidence type="ECO:0000313" key="3">
    <source>
        <dbReference type="Proteomes" id="UP000005018"/>
    </source>
</evidence>
<dbReference type="HOGENOM" id="CLU_888518_0_0_1"/>
<dbReference type="AlphaFoldDB" id="H8X6B2"/>
<feature type="compositionally biased region" description="Acidic residues" evidence="1">
    <location>
        <begin position="211"/>
        <end position="225"/>
    </location>
</feature>